<dbReference type="CDD" id="cd05233">
    <property type="entry name" value="SDR_c"/>
    <property type="match status" value="1"/>
</dbReference>
<name>A0A2Z2HVV9_9EURY</name>
<protein>
    <submittedName>
        <fullName evidence="4">Dehydrogenase</fullName>
    </submittedName>
</protein>
<dbReference type="InterPro" id="IPR002347">
    <property type="entry name" value="SDR_fam"/>
</dbReference>
<dbReference type="Proteomes" id="UP000250088">
    <property type="component" value="Chromosome"/>
</dbReference>
<evidence type="ECO:0000256" key="2">
    <source>
        <dbReference type="RuleBase" id="RU000363"/>
    </source>
</evidence>
<dbReference type="PROSITE" id="PS00061">
    <property type="entry name" value="ADH_SHORT"/>
    <property type="match status" value="1"/>
</dbReference>
<dbReference type="Gene3D" id="3.40.50.720">
    <property type="entry name" value="NAD(P)-binding Rossmann-like Domain"/>
    <property type="match status" value="1"/>
</dbReference>
<dbReference type="PANTHER" id="PTHR42760">
    <property type="entry name" value="SHORT-CHAIN DEHYDROGENASES/REDUCTASES FAMILY MEMBER"/>
    <property type="match status" value="1"/>
</dbReference>
<keyword evidence="5" id="KW-1185">Reference proteome</keyword>
<gene>
    <name evidence="4" type="ORF">B1756_18080</name>
</gene>
<proteinExistence type="inferred from homology"/>
<organism evidence="4 5">
    <name type="scientific">Natrarchaeobaculum aegyptiacum</name>
    <dbReference type="NCBI Taxonomy" id="745377"/>
    <lineage>
        <taxon>Archaea</taxon>
        <taxon>Methanobacteriati</taxon>
        <taxon>Methanobacteriota</taxon>
        <taxon>Stenosarchaea group</taxon>
        <taxon>Halobacteria</taxon>
        <taxon>Halobacteriales</taxon>
        <taxon>Natrialbaceae</taxon>
        <taxon>Natrarchaeobaculum</taxon>
    </lineage>
</organism>
<dbReference type="PRINTS" id="PR00081">
    <property type="entry name" value="GDHRDH"/>
</dbReference>
<dbReference type="SMART" id="SM00822">
    <property type="entry name" value="PKS_KR"/>
    <property type="match status" value="1"/>
</dbReference>
<dbReference type="GeneID" id="32896023"/>
<dbReference type="FunFam" id="3.40.50.720:FF:000084">
    <property type="entry name" value="Short-chain dehydrogenase reductase"/>
    <property type="match status" value="1"/>
</dbReference>
<evidence type="ECO:0000256" key="1">
    <source>
        <dbReference type="ARBA" id="ARBA00006484"/>
    </source>
</evidence>
<dbReference type="PRINTS" id="PR00080">
    <property type="entry name" value="SDRFAMILY"/>
</dbReference>
<dbReference type="KEGG" id="naj:B1756_18080"/>
<dbReference type="EMBL" id="CP019893">
    <property type="protein sequence ID" value="ARS91439.1"/>
    <property type="molecule type" value="Genomic_DNA"/>
</dbReference>
<dbReference type="InterPro" id="IPR020904">
    <property type="entry name" value="Sc_DH/Rdtase_CS"/>
</dbReference>
<dbReference type="GO" id="GO:0016616">
    <property type="term" value="F:oxidoreductase activity, acting on the CH-OH group of donors, NAD or NADP as acceptor"/>
    <property type="evidence" value="ECO:0007669"/>
    <property type="project" value="TreeGrafter"/>
</dbReference>
<dbReference type="OrthoDB" id="7442at2157"/>
<evidence type="ECO:0000259" key="3">
    <source>
        <dbReference type="SMART" id="SM00822"/>
    </source>
</evidence>
<dbReference type="Pfam" id="PF00106">
    <property type="entry name" value="adh_short"/>
    <property type="match status" value="1"/>
</dbReference>
<reference evidence="5" key="1">
    <citation type="submission" date="2017-02" db="EMBL/GenBank/DDBJ databases">
        <title>Natronthermophilus aegyptiacus gen. nov.,sp. nov., an aerobic, extremely halophilic alkalithermophilic archaeon isolated from the athalassohaline Wadi An Natrun, Egypt.</title>
        <authorList>
            <person name="Zhao B."/>
        </authorList>
    </citation>
    <scope>NUCLEOTIDE SEQUENCE [LARGE SCALE GENOMIC DNA]</scope>
    <source>
        <strain evidence="5">JW/NM-HA 15</strain>
    </source>
</reference>
<dbReference type="SUPFAM" id="SSF51735">
    <property type="entry name" value="NAD(P)-binding Rossmann-fold domains"/>
    <property type="match status" value="1"/>
</dbReference>
<dbReference type="InterPro" id="IPR057326">
    <property type="entry name" value="KR_dom"/>
</dbReference>
<evidence type="ECO:0000313" key="5">
    <source>
        <dbReference type="Proteomes" id="UP000250088"/>
    </source>
</evidence>
<comment type="similarity">
    <text evidence="1 2">Belongs to the short-chain dehydrogenases/reductases (SDR) family.</text>
</comment>
<feature type="domain" description="Ketoreductase" evidence="3">
    <location>
        <begin position="7"/>
        <end position="189"/>
    </location>
</feature>
<accession>A0A2Z2HVV9</accession>
<sequence length="244" mass="26307">MSTLDGDVIVVTGASRGLGRAMAERFSAERARVTLTARDDDRLEAVASELPGDSLVEPADVRDSEAVERVVDRTLEEFGRIDTLVNNAGVSLLGMTDERTELVEVSDEDWETILEVNLTGVFYFTRAALPHMYEQGHGTVLNVSSGLGRRAIAGAGPYVSSKWGLEGLTRTTALEAEDRGVTVNALDPGGRVNTDIWAHLPAEEREQILQPDVMNDAAVLLAAQGPDGVTGESMTAQEWERQLG</sequence>
<dbReference type="AlphaFoldDB" id="A0A2Z2HVV9"/>
<dbReference type="InterPro" id="IPR036291">
    <property type="entry name" value="NAD(P)-bd_dom_sf"/>
</dbReference>
<dbReference type="RefSeq" id="WP_086889809.1">
    <property type="nucleotide sequence ID" value="NZ_CP019893.1"/>
</dbReference>
<evidence type="ECO:0000313" key="4">
    <source>
        <dbReference type="EMBL" id="ARS91439.1"/>
    </source>
</evidence>